<sequence length="158" mass="17341">MDERDFRSAAMALAAMDHLGVPELRTLYKLERTAARLYERLADRIDDGEAAELVRRNAREELGHANRVCRALTLKTGHPFQPTPDLDEGYPVEAPAMVDAALLAAVVAGERAGDADYQRWADAEPDPEVARLLRASGREEAGHADRFLQAIDLLGAGH</sequence>
<dbReference type="InterPro" id="IPR012347">
    <property type="entry name" value="Ferritin-like"/>
</dbReference>
<evidence type="ECO:0000259" key="1">
    <source>
        <dbReference type="Pfam" id="PF02915"/>
    </source>
</evidence>
<organism evidence="2 3">
    <name type="scientific">Parafrankia irregularis</name>
    <dbReference type="NCBI Taxonomy" id="795642"/>
    <lineage>
        <taxon>Bacteria</taxon>
        <taxon>Bacillati</taxon>
        <taxon>Actinomycetota</taxon>
        <taxon>Actinomycetes</taxon>
        <taxon>Frankiales</taxon>
        <taxon>Frankiaceae</taxon>
        <taxon>Parafrankia</taxon>
    </lineage>
</organism>
<keyword evidence="3" id="KW-1185">Reference proteome</keyword>
<evidence type="ECO:0000313" key="2">
    <source>
        <dbReference type="EMBL" id="CUU60029.1"/>
    </source>
</evidence>
<dbReference type="GO" id="GO:0046872">
    <property type="term" value="F:metal ion binding"/>
    <property type="evidence" value="ECO:0007669"/>
    <property type="project" value="InterPro"/>
</dbReference>
<dbReference type="SUPFAM" id="SSF47240">
    <property type="entry name" value="Ferritin-like"/>
    <property type="match status" value="1"/>
</dbReference>
<dbReference type="CDD" id="cd00657">
    <property type="entry name" value="Ferritin_like"/>
    <property type="match status" value="1"/>
</dbReference>
<name>A0A0S4QWY0_9ACTN</name>
<protein>
    <submittedName>
        <fullName evidence="2">Rubrerythrin</fullName>
    </submittedName>
</protein>
<gene>
    <name evidence="2" type="ORF">Ga0074812_13459</name>
</gene>
<reference evidence="3" key="1">
    <citation type="submission" date="2015-11" db="EMBL/GenBank/DDBJ databases">
        <authorList>
            <person name="Varghese N."/>
        </authorList>
    </citation>
    <scope>NUCLEOTIDE SEQUENCE [LARGE SCALE GENOMIC DNA]</scope>
    <source>
        <strain evidence="3">DSM 45899</strain>
    </source>
</reference>
<dbReference type="Proteomes" id="UP000198802">
    <property type="component" value="Unassembled WGS sequence"/>
</dbReference>
<dbReference type="AlphaFoldDB" id="A0A0S4QWY0"/>
<feature type="domain" description="Rubrerythrin diiron-binding" evidence="1">
    <location>
        <begin position="28"/>
        <end position="150"/>
    </location>
</feature>
<accession>A0A0S4QWY0</accession>
<dbReference type="GO" id="GO:0016491">
    <property type="term" value="F:oxidoreductase activity"/>
    <property type="evidence" value="ECO:0007669"/>
    <property type="project" value="InterPro"/>
</dbReference>
<evidence type="ECO:0000313" key="3">
    <source>
        <dbReference type="Proteomes" id="UP000198802"/>
    </source>
</evidence>
<dbReference type="RefSeq" id="WP_091284529.1">
    <property type="nucleotide sequence ID" value="NZ_FAOZ01000034.1"/>
</dbReference>
<proteinExistence type="predicted"/>
<dbReference type="EMBL" id="FAOZ01000034">
    <property type="protein sequence ID" value="CUU60029.1"/>
    <property type="molecule type" value="Genomic_DNA"/>
</dbReference>
<dbReference type="InterPro" id="IPR009078">
    <property type="entry name" value="Ferritin-like_SF"/>
</dbReference>
<dbReference type="InterPro" id="IPR003251">
    <property type="entry name" value="Rr_diiron-bd_dom"/>
</dbReference>
<dbReference type="Pfam" id="PF02915">
    <property type="entry name" value="Rubrerythrin"/>
    <property type="match status" value="1"/>
</dbReference>
<dbReference type="Gene3D" id="1.20.1260.10">
    <property type="match status" value="1"/>
</dbReference>